<dbReference type="GO" id="GO:0016567">
    <property type="term" value="P:protein ubiquitination"/>
    <property type="evidence" value="ECO:0007669"/>
    <property type="project" value="TreeGrafter"/>
</dbReference>
<name>D6RKJ1_COPC7</name>
<dbReference type="PANTHER" id="PTHR22696:SF1">
    <property type="entry name" value="E3 UBIQUITIN-PROTEIN LIGASE RNF26"/>
    <property type="match status" value="1"/>
</dbReference>
<dbReference type="RefSeq" id="XP_002911794.1">
    <property type="nucleotide sequence ID" value="XM_002911748.1"/>
</dbReference>
<feature type="transmembrane region" description="Helical" evidence="2">
    <location>
        <begin position="828"/>
        <end position="848"/>
    </location>
</feature>
<feature type="compositionally biased region" description="Acidic residues" evidence="1">
    <location>
        <begin position="1292"/>
        <end position="1303"/>
    </location>
</feature>
<reference evidence="3 4" key="1">
    <citation type="journal article" date="2010" name="Proc. Natl. Acad. Sci. U.S.A.">
        <title>Insights into evolution of multicellular fungi from the assembled chromosomes of the mushroom Coprinopsis cinerea (Coprinus cinereus).</title>
        <authorList>
            <person name="Stajich J.E."/>
            <person name="Wilke S.K."/>
            <person name="Ahren D."/>
            <person name="Au C.H."/>
            <person name="Birren B.W."/>
            <person name="Borodovsky M."/>
            <person name="Burns C."/>
            <person name="Canback B."/>
            <person name="Casselton L.A."/>
            <person name="Cheng C.K."/>
            <person name="Deng J."/>
            <person name="Dietrich F.S."/>
            <person name="Fargo D.C."/>
            <person name="Farman M.L."/>
            <person name="Gathman A.C."/>
            <person name="Goldberg J."/>
            <person name="Guigo R."/>
            <person name="Hoegger P.J."/>
            <person name="Hooker J.B."/>
            <person name="Huggins A."/>
            <person name="James T.Y."/>
            <person name="Kamada T."/>
            <person name="Kilaru S."/>
            <person name="Kodira C."/>
            <person name="Kues U."/>
            <person name="Kupfer D."/>
            <person name="Kwan H.S."/>
            <person name="Lomsadze A."/>
            <person name="Li W."/>
            <person name="Lilly W.W."/>
            <person name="Ma L.J."/>
            <person name="Mackey A.J."/>
            <person name="Manning G."/>
            <person name="Martin F."/>
            <person name="Muraguchi H."/>
            <person name="Natvig D.O."/>
            <person name="Palmerini H."/>
            <person name="Ramesh M.A."/>
            <person name="Rehmeyer C.J."/>
            <person name="Roe B.A."/>
            <person name="Shenoy N."/>
            <person name="Stanke M."/>
            <person name="Ter-Hovhannisyan V."/>
            <person name="Tunlid A."/>
            <person name="Velagapudi R."/>
            <person name="Vision T.J."/>
            <person name="Zeng Q."/>
            <person name="Zolan M.E."/>
            <person name="Pukkila P.J."/>
        </authorList>
    </citation>
    <scope>NUCLEOTIDE SEQUENCE [LARGE SCALE GENOMIC DNA]</scope>
    <source>
        <strain evidence="4">Okayama-7 / 130 / ATCC MYA-4618 / FGSC 9003</strain>
    </source>
</reference>
<dbReference type="eggNOG" id="ENOG502S2K4">
    <property type="taxonomic scope" value="Eukaryota"/>
</dbReference>
<dbReference type="Proteomes" id="UP000001861">
    <property type="component" value="Unassembled WGS sequence"/>
</dbReference>
<feature type="region of interest" description="Disordered" evidence="1">
    <location>
        <begin position="1200"/>
        <end position="1234"/>
    </location>
</feature>
<dbReference type="OrthoDB" id="66726at2759"/>
<dbReference type="GeneID" id="6010355"/>
<feature type="compositionally biased region" description="Acidic residues" evidence="1">
    <location>
        <begin position="1200"/>
        <end position="1223"/>
    </location>
</feature>
<evidence type="ECO:0000256" key="1">
    <source>
        <dbReference type="SAM" id="MobiDB-lite"/>
    </source>
</evidence>
<dbReference type="STRING" id="240176.D6RKJ1"/>
<accession>D6RKJ1</accession>
<evidence type="ECO:0000256" key="2">
    <source>
        <dbReference type="SAM" id="Phobius"/>
    </source>
</evidence>
<keyword evidence="2" id="KW-1133">Transmembrane helix</keyword>
<dbReference type="VEuPathDB" id="FungiDB:CC1G_13829"/>
<keyword evidence="4" id="KW-1185">Reference proteome</keyword>
<feature type="region of interest" description="Disordered" evidence="1">
    <location>
        <begin position="1270"/>
        <end position="1320"/>
    </location>
</feature>
<feature type="transmembrane region" description="Helical" evidence="2">
    <location>
        <begin position="792"/>
        <end position="808"/>
    </location>
</feature>
<sequence length="1341" mass="150000">MYHPSELPVLKHIKPFNHSFGSDSTSTSARSRRVKVGPSATESSSQILSSLPPEVLTIIFTFVVGGFWDVTRRSSSNYTFIPIRQLFRGPLRMICRRWRRHYLEFSLGSKYHRGGAFVGTNFTELAVMHEWSLDIAVVGCLLFAGDPNDLLLPSIDDVLKPIRLDKQDSATLASVEAIEWTDPSRLPPRRIKGIENAVLRVSGILFEEARSYTQKTQELLLQELFSLSLSLSSKVLAFLQAFPRVKRAEIPSWVVALAWGLKINTEDQPRSKLVEDYSVPVISPSDLRDQLESLLHSLDHASIVGYPLVTGSIFHRPFGKPKTWMLRDVEVMLSRFLGSRFSSTMDDGFKSTFSSLARRAEVKLQSFQGRRGVTLHGYPLATPFSTIDIAKRLLPLEVTGLTEIYVAEEAAPSSTLSCALLEIPTCIDVSKNSYATPSLPHVEHRYLDVSVGSICKDLLWGVFRPEKKNGTFIVTVRRSYKPDDCPHSASFGDTDSARAVLDILQHSRPYFEPVRDWDVQIRLEQKQGIVADVPQHLPQLVMPYNITLNLTTLFSFLPSRLFARSKLVQQIWRRWDQAVEMGMASETASVGDFLGGDDESWPSTLLEVAAAAVASPTPAPKPAPPIAYPGPWAFFISGYMLGIFLMAVILHRIQNIIIPSRMQNRRGLRNGVSIGWNRRFSIFSRLTSSIFPLDLTQTSTRLAVHLPTLYYLCKMLTIWFVLVLQTSELYPEKGRLGWADSLGEMVRKMDMQDICWNTFVAVCVGFSVEGFVKALDGVEAGFPIGGNMNPNTSPFNIVGYAFLLHLYSSPFAHSQKSGDYPSRPDKHAIITVAIPLLQLTLFHALSVYRPWSSHRLFPTALSSFLSLIHFHGALWSYIRKSQQSSNPPFSSSEDNNPRILATYPILNYIPNLFETLLLITIFLTIVLNVVVQMVVRGRVERVFSGLGVSPIHNDDDTPGVAPGTGSGIRAFFRNLPYEEDFGVLLLRVGTASLEATGLRGWSNEVAPIASPVRRRKRRHRGLHPPTPGQVEYGSVRVGRVAAGTVQPGYKTVVKPSTSTRRKSKLRQQRLKGLRNEVRNVDLGLSNITPEARRSVRSFWRWLKEFGRYAEAVWAAAKGLAALSWRWILYLARGRRDREKDDVLIRRRRRVRGLMSDMDASNASYGSGDEDDETTSTEDSGERDKVVYERFLRGESISDDEDDDAEFVLEDDEEGEGEGEESPAEGDATPTAEEDPEREAFGLFMDLMRGGMGAGSSSSRGGEVVLAHMVNQNSSPLTRRRWEESQLVTSSWVDEDDDDEDDSMDAYGSGSGSGSVKDEDSSRTLCVVCTTDIRDIICWPCR</sequence>
<evidence type="ECO:0000313" key="3">
    <source>
        <dbReference type="EMBL" id="EFI28300.1"/>
    </source>
</evidence>
<feature type="region of interest" description="Disordered" evidence="1">
    <location>
        <begin position="1157"/>
        <end position="1184"/>
    </location>
</feature>
<organism evidence="3 4">
    <name type="scientific">Coprinopsis cinerea (strain Okayama-7 / 130 / ATCC MYA-4618 / FGSC 9003)</name>
    <name type="common">Inky cap fungus</name>
    <name type="synonym">Hormographiella aspergillata</name>
    <dbReference type="NCBI Taxonomy" id="240176"/>
    <lineage>
        <taxon>Eukaryota</taxon>
        <taxon>Fungi</taxon>
        <taxon>Dikarya</taxon>
        <taxon>Basidiomycota</taxon>
        <taxon>Agaricomycotina</taxon>
        <taxon>Agaricomycetes</taxon>
        <taxon>Agaricomycetidae</taxon>
        <taxon>Agaricales</taxon>
        <taxon>Agaricineae</taxon>
        <taxon>Psathyrellaceae</taxon>
        <taxon>Coprinopsis</taxon>
    </lineage>
</organism>
<dbReference type="GO" id="GO:0006511">
    <property type="term" value="P:ubiquitin-dependent protein catabolic process"/>
    <property type="evidence" value="ECO:0007669"/>
    <property type="project" value="TreeGrafter"/>
</dbReference>
<keyword evidence="2" id="KW-0472">Membrane</keyword>
<proteinExistence type="predicted"/>
<feature type="transmembrane region" description="Helical" evidence="2">
    <location>
        <begin position="916"/>
        <end position="935"/>
    </location>
</feature>
<comment type="caution">
    <text evidence="3">The sequence shown here is derived from an EMBL/GenBank/DDBJ whole genome shotgun (WGS) entry which is preliminary data.</text>
</comment>
<dbReference type="HOGENOM" id="CLU_258349_0_0_1"/>
<feature type="compositionally biased region" description="Acidic residues" evidence="1">
    <location>
        <begin position="1167"/>
        <end position="1178"/>
    </location>
</feature>
<feature type="transmembrane region" description="Helical" evidence="2">
    <location>
        <begin position="860"/>
        <end position="878"/>
    </location>
</feature>
<dbReference type="KEGG" id="cci:CC1G_13829"/>
<dbReference type="PANTHER" id="PTHR22696">
    <property type="entry name" value="E3 UBIQUITIN-PROTEIN LIGASE RNF26"/>
    <property type="match status" value="1"/>
</dbReference>
<gene>
    <name evidence="3" type="ORF">CC1G_13829</name>
</gene>
<dbReference type="GO" id="GO:0061630">
    <property type="term" value="F:ubiquitin protein ligase activity"/>
    <property type="evidence" value="ECO:0007669"/>
    <property type="project" value="TreeGrafter"/>
</dbReference>
<dbReference type="InParanoid" id="D6RKJ1"/>
<dbReference type="EMBL" id="AACS02000002">
    <property type="protein sequence ID" value="EFI28300.1"/>
    <property type="molecule type" value="Genomic_DNA"/>
</dbReference>
<feature type="transmembrane region" description="Helical" evidence="2">
    <location>
        <begin position="632"/>
        <end position="653"/>
    </location>
</feature>
<evidence type="ECO:0000313" key="4">
    <source>
        <dbReference type="Proteomes" id="UP000001861"/>
    </source>
</evidence>
<feature type="transmembrane region" description="Helical" evidence="2">
    <location>
        <begin position="754"/>
        <end position="772"/>
    </location>
</feature>
<protein>
    <submittedName>
        <fullName evidence="3">Uncharacterized protein</fullName>
    </submittedName>
</protein>
<keyword evidence="2" id="KW-0812">Transmembrane</keyword>